<dbReference type="GeneID" id="24922623"/>
<organism evidence="2">
    <name type="scientific">Blastocystis hominis</name>
    <dbReference type="NCBI Taxonomy" id="12968"/>
    <lineage>
        <taxon>Eukaryota</taxon>
        <taxon>Sar</taxon>
        <taxon>Stramenopiles</taxon>
        <taxon>Bigyra</taxon>
        <taxon>Opalozoa</taxon>
        <taxon>Opalinata</taxon>
        <taxon>Blastocystidae</taxon>
        <taxon>Blastocystis</taxon>
    </lineage>
</organism>
<dbReference type="Proteomes" id="UP000008312">
    <property type="component" value="Unassembled WGS sequence"/>
</dbReference>
<dbReference type="InterPro" id="IPR036497">
    <property type="entry name" value="GLTP_sf"/>
</dbReference>
<keyword evidence="3" id="KW-1185">Reference proteome</keyword>
<protein>
    <recommendedName>
        <fullName evidence="1">Glycolipid transfer protein domain-containing protein</fullName>
    </recommendedName>
</protein>
<accession>D8M2Y6</accession>
<proteinExistence type="predicted"/>
<evidence type="ECO:0000313" key="3">
    <source>
        <dbReference type="Proteomes" id="UP000008312"/>
    </source>
</evidence>
<dbReference type="OrthoDB" id="116883at2759"/>
<dbReference type="Gene3D" id="1.10.3520.10">
    <property type="entry name" value="Glycolipid transfer protein"/>
    <property type="match status" value="1"/>
</dbReference>
<dbReference type="InterPro" id="IPR014830">
    <property type="entry name" value="Glycolipid_transfer_prot_dom"/>
</dbReference>
<sequence>MTNEQEFSLVHFTDITSKVASLSPPYKLDMILEMFDEITKLFHCLGAAMSFATSDVTQKLAHVRNRTQEMLDAGILKGDRADVTLQKDVMLAEKKMNWHMSGSDGIDKKGKEFQNASRSIIRLTWFLDFVYEMVAYMRANETETLPTAVKYAYNKVLADRHSMMIRNAFKVAVIICPSKDTFLTKVSGNLTQEQVNAMWVTCEENMKKISDMLWAFYKSEGMENLP</sequence>
<dbReference type="OMA" id="PQQIGEF"/>
<dbReference type="GO" id="GO:0005829">
    <property type="term" value="C:cytosol"/>
    <property type="evidence" value="ECO:0007669"/>
    <property type="project" value="TreeGrafter"/>
</dbReference>
<evidence type="ECO:0000313" key="2">
    <source>
        <dbReference type="EMBL" id="CBK22709.2"/>
    </source>
</evidence>
<dbReference type="PANTHER" id="PTHR10219">
    <property type="entry name" value="GLYCOLIPID TRANSFER PROTEIN-RELATED"/>
    <property type="match status" value="1"/>
</dbReference>
<dbReference type="GO" id="GO:0016020">
    <property type="term" value="C:membrane"/>
    <property type="evidence" value="ECO:0007669"/>
    <property type="project" value="TreeGrafter"/>
</dbReference>
<name>D8M2Y6_BLAHO</name>
<dbReference type="SUPFAM" id="SSF110004">
    <property type="entry name" value="Glycolipid transfer protein, GLTP"/>
    <property type="match status" value="1"/>
</dbReference>
<dbReference type="InParanoid" id="D8M2Y6"/>
<dbReference type="PANTHER" id="PTHR10219:SF43">
    <property type="entry name" value="GLYCOLIPID TRANSFER PROTEIN DOMAIN-CONTAINING PROTEIN"/>
    <property type="match status" value="1"/>
</dbReference>
<dbReference type="AlphaFoldDB" id="D8M2Y6"/>
<dbReference type="RefSeq" id="XP_012896757.1">
    <property type="nucleotide sequence ID" value="XM_013041303.1"/>
</dbReference>
<evidence type="ECO:0000259" key="1">
    <source>
        <dbReference type="Pfam" id="PF08718"/>
    </source>
</evidence>
<dbReference type="Pfam" id="PF08718">
    <property type="entry name" value="GLTP"/>
    <property type="match status" value="1"/>
</dbReference>
<dbReference type="EMBL" id="FN668650">
    <property type="protein sequence ID" value="CBK22709.2"/>
    <property type="molecule type" value="Genomic_DNA"/>
</dbReference>
<reference evidence="2" key="1">
    <citation type="submission" date="2010-02" db="EMBL/GenBank/DDBJ databases">
        <title>Sequencing and annotation of the Blastocystis hominis genome.</title>
        <authorList>
            <person name="Wincker P."/>
        </authorList>
    </citation>
    <scope>NUCLEOTIDE SEQUENCE</scope>
    <source>
        <strain evidence="2">Singapore isolate B</strain>
    </source>
</reference>
<dbReference type="GO" id="GO:1902387">
    <property type="term" value="F:ceramide 1-phosphate binding"/>
    <property type="evidence" value="ECO:0007669"/>
    <property type="project" value="TreeGrafter"/>
</dbReference>
<feature type="domain" description="Glycolipid transfer protein" evidence="1">
    <location>
        <begin position="30"/>
        <end position="187"/>
    </location>
</feature>
<dbReference type="GO" id="GO:1902388">
    <property type="term" value="F:ceramide 1-phosphate transfer activity"/>
    <property type="evidence" value="ECO:0007669"/>
    <property type="project" value="TreeGrafter"/>
</dbReference>
<gene>
    <name evidence="2" type="ORF">GSBLH_T00006499001</name>
</gene>